<dbReference type="AlphaFoldDB" id="J2ICE0"/>
<protein>
    <submittedName>
        <fullName evidence="1">Uncharacterized protein</fullName>
    </submittedName>
</protein>
<accession>J2ICE0</accession>
<reference evidence="1 2" key="1">
    <citation type="journal article" date="2012" name="J. Bacteriol.">
        <title>Genome Sequence of Pectin-Degrading Alishewanella aestuarii Strain B11T, Isolated from Tidal Flat Sediment.</title>
        <authorList>
            <person name="Jung J."/>
            <person name="Choi S."/>
            <person name="Chun J."/>
            <person name="Park W."/>
        </authorList>
    </citation>
    <scope>NUCLEOTIDE SEQUENCE [LARGE SCALE GENOMIC DNA]</scope>
    <source>
        <strain evidence="1 2">B11</strain>
    </source>
</reference>
<gene>
    <name evidence="1" type="ORF">AEST_24720</name>
</gene>
<organism evidence="1 2">
    <name type="scientific">Alishewanella aestuarii B11</name>
    <dbReference type="NCBI Taxonomy" id="1197174"/>
    <lineage>
        <taxon>Bacteria</taxon>
        <taxon>Pseudomonadati</taxon>
        <taxon>Pseudomonadota</taxon>
        <taxon>Gammaproteobacteria</taxon>
        <taxon>Alteromonadales</taxon>
        <taxon>Alteromonadaceae</taxon>
        <taxon>Alishewanella</taxon>
    </lineage>
</organism>
<keyword evidence="2" id="KW-1185">Reference proteome</keyword>
<comment type="caution">
    <text evidence="1">The sequence shown here is derived from an EMBL/GenBank/DDBJ whole genome shotgun (WGS) entry which is preliminary data.</text>
</comment>
<dbReference type="EMBL" id="ALAB01000028">
    <property type="protein sequence ID" value="EJI84797.1"/>
    <property type="molecule type" value="Genomic_DNA"/>
</dbReference>
<sequence length="43" mass="4338">MLLAPSGLFGSYANNKESATAIRQRGVGFTSDGVAYFALAGAG</sequence>
<evidence type="ECO:0000313" key="2">
    <source>
        <dbReference type="Proteomes" id="UP000012043"/>
    </source>
</evidence>
<name>J2ICE0_9ALTE</name>
<dbReference type="Proteomes" id="UP000012043">
    <property type="component" value="Unassembled WGS sequence"/>
</dbReference>
<proteinExistence type="predicted"/>
<evidence type="ECO:0000313" key="1">
    <source>
        <dbReference type="EMBL" id="EJI84797.1"/>
    </source>
</evidence>